<name>A0ABQ9D0Q8_9PASS</name>
<gene>
    <name evidence="1" type="ORF">WISP_109173</name>
</gene>
<dbReference type="PANTHER" id="PTHR33395:SF22">
    <property type="entry name" value="REVERSE TRANSCRIPTASE DOMAIN-CONTAINING PROTEIN"/>
    <property type="match status" value="1"/>
</dbReference>
<comment type="caution">
    <text evidence="1">The sequence shown here is derived from an EMBL/GenBank/DDBJ whole genome shotgun (WGS) entry which is preliminary data.</text>
</comment>
<protein>
    <submittedName>
        <fullName evidence="1">Uncharacterized protein</fullName>
    </submittedName>
</protein>
<reference evidence="1" key="1">
    <citation type="submission" date="2019-10" db="EMBL/GenBank/DDBJ databases">
        <authorList>
            <person name="Soares A.E.R."/>
            <person name="Aleixo A."/>
            <person name="Schneider P."/>
            <person name="Miyaki C.Y."/>
            <person name="Schneider M.P."/>
            <person name="Mello C."/>
            <person name="Vasconcelos A.T.R."/>
        </authorList>
    </citation>
    <scope>NUCLEOTIDE SEQUENCE</scope>
    <source>
        <tissue evidence="1">Muscle</tissue>
    </source>
</reference>
<keyword evidence="2" id="KW-1185">Reference proteome</keyword>
<dbReference type="Proteomes" id="UP001145742">
    <property type="component" value="Unassembled WGS sequence"/>
</dbReference>
<sequence length="223" mass="25539">MVKDLEGKPYEEWLRSLDVFSLEKRRLRGDLIEVYSFLTRGRGGAGIDLFSIDWQTVNMTARLLHKCSWQLLTKSLGESVYLLGDDKNTIPANELRFPPQDQLLGNPELAQDLLFQLDAYRSIEPDGIHPRILKELTDVIKKPLSIFEWSWEFTVVSADWKMAKVPIFKKGKKEDHRNYSPVNLPTVPSEVMEMISLGSIEKHLEDNAVIGHSQHSSMRGKSC</sequence>
<evidence type="ECO:0000313" key="2">
    <source>
        <dbReference type="Proteomes" id="UP001145742"/>
    </source>
</evidence>
<evidence type="ECO:0000313" key="1">
    <source>
        <dbReference type="EMBL" id="KAJ7410320.1"/>
    </source>
</evidence>
<organism evidence="1 2">
    <name type="scientific">Willisornis vidua</name>
    <name type="common">Xingu scale-backed antbird</name>
    <dbReference type="NCBI Taxonomy" id="1566151"/>
    <lineage>
        <taxon>Eukaryota</taxon>
        <taxon>Metazoa</taxon>
        <taxon>Chordata</taxon>
        <taxon>Craniata</taxon>
        <taxon>Vertebrata</taxon>
        <taxon>Euteleostomi</taxon>
        <taxon>Archelosauria</taxon>
        <taxon>Archosauria</taxon>
        <taxon>Dinosauria</taxon>
        <taxon>Saurischia</taxon>
        <taxon>Theropoda</taxon>
        <taxon>Coelurosauria</taxon>
        <taxon>Aves</taxon>
        <taxon>Neognathae</taxon>
        <taxon>Neoaves</taxon>
        <taxon>Telluraves</taxon>
        <taxon>Australaves</taxon>
        <taxon>Passeriformes</taxon>
        <taxon>Thamnophilidae</taxon>
        <taxon>Willisornis</taxon>
    </lineage>
</organism>
<dbReference type="EMBL" id="WHWB01034412">
    <property type="protein sequence ID" value="KAJ7410320.1"/>
    <property type="molecule type" value="Genomic_DNA"/>
</dbReference>
<accession>A0ABQ9D0Q8</accession>
<dbReference type="PANTHER" id="PTHR33395">
    <property type="entry name" value="TRANSCRIPTASE, PUTATIVE-RELATED-RELATED"/>
    <property type="match status" value="1"/>
</dbReference>
<proteinExistence type="predicted"/>